<name>A0A0F8Z774_9ZZZZ</name>
<protein>
    <submittedName>
        <fullName evidence="1">Uncharacterized protein</fullName>
    </submittedName>
</protein>
<sequence length="163" mass="18498">MKKLLFIYLLFIVPSAVFCIDDEYSRATLKGLENFGVIVHLDGIEELSESRLRAATELKLKSAGVNIIETGDMQSVRDAMIKVEVVGYEAFSGLYYSFGIRIEVRQHGAFKPRDREGFVGDVETWSLWTVGMVGQRDIDFIAGTVEEYVDMFISAYYSVNQRE</sequence>
<accession>A0A0F8Z774</accession>
<dbReference type="EMBL" id="LAZR01052942">
    <property type="protein sequence ID" value="KKK81845.1"/>
    <property type="molecule type" value="Genomic_DNA"/>
</dbReference>
<evidence type="ECO:0000313" key="1">
    <source>
        <dbReference type="EMBL" id="KKK81845.1"/>
    </source>
</evidence>
<dbReference type="AlphaFoldDB" id="A0A0F8Z774"/>
<reference evidence="1" key="1">
    <citation type="journal article" date="2015" name="Nature">
        <title>Complex archaea that bridge the gap between prokaryotes and eukaryotes.</title>
        <authorList>
            <person name="Spang A."/>
            <person name="Saw J.H."/>
            <person name="Jorgensen S.L."/>
            <person name="Zaremba-Niedzwiedzka K."/>
            <person name="Martijn J."/>
            <person name="Lind A.E."/>
            <person name="van Eijk R."/>
            <person name="Schleper C."/>
            <person name="Guy L."/>
            <person name="Ettema T.J."/>
        </authorList>
    </citation>
    <scope>NUCLEOTIDE SEQUENCE</scope>
</reference>
<gene>
    <name evidence="1" type="ORF">LCGC14_2809320</name>
</gene>
<organism evidence="1">
    <name type="scientific">marine sediment metagenome</name>
    <dbReference type="NCBI Taxonomy" id="412755"/>
    <lineage>
        <taxon>unclassified sequences</taxon>
        <taxon>metagenomes</taxon>
        <taxon>ecological metagenomes</taxon>
    </lineage>
</organism>
<comment type="caution">
    <text evidence="1">The sequence shown here is derived from an EMBL/GenBank/DDBJ whole genome shotgun (WGS) entry which is preliminary data.</text>
</comment>
<proteinExistence type="predicted"/>